<evidence type="ECO:0000313" key="3">
    <source>
        <dbReference type="Proteomes" id="UP000813461"/>
    </source>
</evidence>
<comment type="caution">
    <text evidence="2">The sequence shown here is derived from an EMBL/GenBank/DDBJ whole genome shotgun (WGS) entry which is preliminary data.</text>
</comment>
<evidence type="ECO:0000259" key="1">
    <source>
        <dbReference type="Pfam" id="PF13013"/>
    </source>
</evidence>
<dbReference type="InterPro" id="IPR038883">
    <property type="entry name" value="AN11006-like"/>
</dbReference>
<dbReference type="PANTHER" id="PTHR42085">
    <property type="entry name" value="F-BOX DOMAIN-CONTAINING PROTEIN"/>
    <property type="match status" value="1"/>
</dbReference>
<evidence type="ECO:0000313" key="2">
    <source>
        <dbReference type="EMBL" id="KAH7093694.1"/>
    </source>
</evidence>
<reference evidence="2" key="1">
    <citation type="journal article" date="2021" name="Nat. Commun.">
        <title>Genetic determinants of endophytism in the Arabidopsis root mycobiome.</title>
        <authorList>
            <person name="Mesny F."/>
            <person name="Miyauchi S."/>
            <person name="Thiergart T."/>
            <person name="Pickel B."/>
            <person name="Atanasova L."/>
            <person name="Karlsson M."/>
            <person name="Huettel B."/>
            <person name="Barry K.W."/>
            <person name="Haridas S."/>
            <person name="Chen C."/>
            <person name="Bauer D."/>
            <person name="Andreopoulos W."/>
            <person name="Pangilinan J."/>
            <person name="LaButti K."/>
            <person name="Riley R."/>
            <person name="Lipzen A."/>
            <person name="Clum A."/>
            <person name="Drula E."/>
            <person name="Henrissat B."/>
            <person name="Kohler A."/>
            <person name="Grigoriev I.V."/>
            <person name="Martin F.M."/>
            <person name="Hacquard S."/>
        </authorList>
    </citation>
    <scope>NUCLEOTIDE SEQUENCE</scope>
    <source>
        <strain evidence="2">MPI-SDFR-AT-0120</strain>
    </source>
</reference>
<sequence length="246" mass="29211">MSKTRTGDLKRSHLLDLPGELRNRIYDYTTGDLVKYFPHMPSKYRQRPLFLGLAHACRQLRAEYSMIYAAQTIIEVRHTDLQEFLDLELPYMVRHKDGNVVGKLQVHCRKSPQVPSFQKYEHEVELLPLVRLCESMPTLKVRWILYGDERMKVARNGTTKSLDTIFEMARRPSLRTWIDKTVLAVRYRYPTHLEFCMKPYQRKDWMNQWTIHPGVMARSRESRKEMQQWMLATGLRLKSDDGLCFS</sequence>
<name>A0A8K0W3U5_9PLEO</name>
<keyword evidence="3" id="KW-1185">Reference proteome</keyword>
<dbReference type="EMBL" id="JAGMVJ010000002">
    <property type="protein sequence ID" value="KAH7093694.1"/>
    <property type="molecule type" value="Genomic_DNA"/>
</dbReference>
<dbReference type="PANTHER" id="PTHR42085:SF1">
    <property type="entry name" value="F-BOX DOMAIN-CONTAINING PROTEIN"/>
    <property type="match status" value="1"/>
</dbReference>
<proteinExistence type="predicted"/>
<protein>
    <recommendedName>
        <fullName evidence="1">F-box domain-containing protein</fullName>
    </recommendedName>
</protein>
<dbReference type="InterPro" id="IPR001810">
    <property type="entry name" value="F-box_dom"/>
</dbReference>
<dbReference type="Pfam" id="PF13013">
    <property type="entry name" value="F-box-like_2"/>
    <property type="match status" value="1"/>
</dbReference>
<dbReference type="OrthoDB" id="3677049at2759"/>
<dbReference type="Proteomes" id="UP000813461">
    <property type="component" value="Unassembled WGS sequence"/>
</dbReference>
<gene>
    <name evidence="2" type="ORF">FB567DRAFT_178466</name>
</gene>
<accession>A0A8K0W3U5</accession>
<organism evidence="2 3">
    <name type="scientific">Paraphoma chrysanthemicola</name>
    <dbReference type="NCBI Taxonomy" id="798071"/>
    <lineage>
        <taxon>Eukaryota</taxon>
        <taxon>Fungi</taxon>
        <taxon>Dikarya</taxon>
        <taxon>Ascomycota</taxon>
        <taxon>Pezizomycotina</taxon>
        <taxon>Dothideomycetes</taxon>
        <taxon>Pleosporomycetidae</taxon>
        <taxon>Pleosporales</taxon>
        <taxon>Pleosporineae</taxon>
        <taxon>Phaeosphaeriaceae</taxon>
        <taxon>Paraphoma</taxon>
    </lineage>
</organism>
<feature type="domain" description="F-box" evidence="1">
    <location>
        <begin position="8"/>
        <end position="66"/>
    </location>
</feature>
<dbReference type="AlphaFoldDB" id="A0A8K0W3U5"/>